<name>U2QJI1_9BACT</name>
<dbReference type="EMBL" id="AWEY01000032">
    <property type="protein sequence ID" value="ERK38957.1"/>
    <property type="molecule type" value="Genomic_DNA"/>
</dbReference>
<evidence type="ECO:0000313" key="1">
    <source>
        <dbReference type="EMBL" id="ERK38957.1"/>
    </source>
</evidence>
<proteinExistence type="predicted"/>
<comment type="caution">
    <text evidence="1">The sequence shown here is derived from an EMBL/GenBank/DDBJ whole genome shotgun (WGS) entry which is preliminary data.</text>
</comment>
<dbReference type="AlphaFoldDB" id="U2QJI1"/>
<reference evidence="1 2" key="1">
    <citation type="submission" date="2013-08" db="EMBL/GenBank/DDBJ databases">
        <authorList>
            <person name="Durkin A.S."/>
            <person name="Haft D.R."/>
            <person name="McCorrison J."/>
            <person name="Torralba M."/>
            <person name="Gillis M."/>
            <person name="Haft D.H."/>
            <person name="Methe B."/>
            <person name="Sutton G."/>
            <person name="Nelson K.E."/>
        </authorList>
    </citation>
    <scope>NUCLEOTIDE SEQUENCE [LARGE SCALE GENOMIC DNA]</scope>
    <source>
        <strain evidence="1 2">F0067</strain>
    </source>
</reference>
<protein>
    <submittedName>
        <fullName evidence="1">Uncharacterized protein</fullName>
    </submittedName>
</protein>
<sequence length="67" mass="7197">MFSKSFVTVLQKDSFRPAKAVLLACESLAFATRKGSGRNVKGQRLENAAAPLGDERVVVARNAAFIS</sequence>
<dbReference type="Proteomes" id="UP000016648">
    <property type="component" value="Unassembled WGS sequence"/>
</dbReference>
<accession>U2QJI1</accession>
<keyword evidence="2" id="KW-1185">Reference proteome</keyword>
<gene>
    <name evidence="1" type="ORF">HMPREF9135_0662</name>
</gene>
<organism evidence="1 2">
    <name type="scientific">Segatella baroniae F0067</name>
    <dbReference type="NCBI Taxonomy" id="1115809"/>
    <lineage>
        <taxon>Bacteria</taxon>
        <taxon>Pseudomonadati</taxon>
        <taxon>Bacteroidota</taxon>
        <taxon>Bacteroidia</taxon>
        <taxon>Bacteroidales</taxon>
        <taxon>Prevotellaceae</taxon>
        <taxon>Segatella</taxon>
    </lineage>
</organism>
<evidence type="ECO:0000313" key="2">
    <source>
        <dbReference type="Proteomes" id="UP000016648"/>
    </source>
</evidence>